<dbReference type="PANTHER" id="PTHR43576:SF3">
    <property type="entry name" value="ALPHA-L-ARABINOFURANOSIDASE C"/>
    <property type="match status" value="1"/>
</dbReference>
<accession>A0A1V6V8C3</accession>
<keyword evidence="5" id="KW-1185">Reference proteome</keyword>
<feature type="domain" description="Alpha-L-arabinofuranosidase C-terminal" evidence="3">
    <location>
        <begin position="24"/>
        <end position="158"/>
    </location>
</feature>
<sequence>MDYEVFPHFVTKPKAPRRLKISFDEWNIWNHIRGPGNKGEEELDDDSDMTVVALWLNVFVRQARHIDIATIAQRVNVIAPLMTNKQGVFEQTTYWLLLLFSRCVCGQSLAVHVQIPIYRGRTTPEWLATTMDIPLLNFAAALSDDFYLNLAVMNVTDS</sequence>
<dbReference type="PANTHER" id="PTHR43576">
    <property type="entry name" value="ALPHA-L-ARABINOFURANOSIDASE C-RELATED"/>
    <property type="match status" value="1"/>
</dbReference>
<dbReference type="UniPathway" id="UPA00667"/>
<feature type="non-terminal residue" evidence="4">
    <location>
        <position position="158"/>
    </location>
</feature>
<dbReference type="SUPFAM" id="SSF51445">
    <property type="entry name" value="(Trans)glycosidases"/>
    <property type="match status" value="1"/>
</dbReference>
<evidence type="ECO:0000313" key="5">
    <source>
        <dbReference type="Proteomes" id="UP000191500"/>
    </source>
</evidence>
<dbReference type="GO" id="GO:0046556">
    <property type="term" value="F:alpha-L-arabinofuranosidase activity"/>
    <property type="evidence" value="ECO:0007669"/>
    <property type="project" value="UniProtKB-EC"/>
</dbReference>
<dbReference type="InterPro" id="IPR010720">
    <property type="entry name" value="Alpha-L-AF_C"/>
</dbReference>
<evidence type="ECO:0000259" key="3">
    <source>
        <dbReference type="SMART" id="SM00813"/>
    </source>
</evidence>
<name>A0A1V6V8C3_9EURO</name>
<gene>
    <name evidence="4" type="ORF">PENCOP_c001G06776</name>
</gene>
<comment type="caution">
    <text evidence="4">The sequence shown here is derived from an EMBL/GenBank/DDBJ whole genome shotgun (WGS) entry which is preliminary data.</text>
</comment>
<organism evidence="4 5">
    <name type="scientific">Penicillium coprophilum</name>
    <dbReference type="NCBI Taxonomy" id="36646"/>
    <lineage>
        <taxon>Eukaryota</taxon>
        <taxon>Fungi</taxon>
        <taxon>Dikarya</taxon>
        <taxon>Ascomycota</taxon>
        <taxon>Pezizomycotina</taxon>
        <taxon>Eurotiomycetes</taxon>
        <taxon>Eurotiomycetidae</taxon>
        <taxon>Eurotiales</taxon>
        <taxon>Aspergillaceae</taxon>
        <taxon>Penicillium</taxon>
    </lineage>
</organism>
<dbReference type="Pfam" id="PF06964">
    <property type="entry name" value="Alpha-L-AF_C"/>
    <property type="match status" value="1"/>
</dbReference>
<protein>
    <recommendedName>
        <fullName evidence="3">Alpha-L-arabinofuranosidase C-terminal domain-containing protein</fullName>
    </recommendedName>
</protein>
<proteinExistence type="predicted"/>
<evidence type="ECO:0000256" key="2">
    <source>
        <dbReference type="ARBA" id="ARBA00037415"/>
    </source>
</evidence>
<dbReference type="GO" id="GO:0031222">
    <property type="term" value="P:arabinan catabolic process"/>
    <property type="evidence" value="ECO:0007669"/>
    <property type="project" value="UniProtKB-UniPathway"/>
</dbReference>
<evidence type="ECO:0000313" key="4">
    <source>
        <dbReference type="EMBL" id="OQE46891.1"/>
    </source>
</evidence>
<dbReference type="STRING" id="36646.A0A1V6V8C3"/>
<dbReference type="EMBL" id="MDDG01000001">
    <property type="protein sequence ID" value="OQE46891.1"/>
    <property type="molecule type" value="Genomic_DNA"/>
</dbReference>
<comment type="function">
    <text evidence="2">Alpha-L-arabinofuranosidase involved in the degradation of arabinoxylan, a major component of plant hemicellulose. Acts only on small linear 1,5-alpha-linked L-arabinofuranosyl oligosaccharides.</text>
</comment>
<dbReference type="Proteomes" id="UP000191500">
    <property type="component" value="Unassembled WGS sequence"/>
</dbReference>
<dbReference type="SMART" id="SM00813">
    <property type="entry name" value="Alpha-L-AF_C"/>
    <property type="match status" value="1"/>
</dbReference>
<reference evidence="5" key="1">
    <citation type="journal article" date="2017" name="Nat. Microbiol.">
        <title>Global analysis of biosynthetic gene clusters reveals vast potential of secondary metabolite production in Penicillium species.</title>
        <authorList>
            <person name="Nielsen J.C."/>
            <person name="Grijseels S."/>
            <person name="Prigent S."/>
            <person name="Ji B."/>
            <person name="Dainat J."/>
            <person name="Nielsen K.F."/>
            <person name="Frisvad J.C."/>
            <person name="Workman M."/>
            <person name="Nielsen J."/>
        </authorList>
    </citation>
    <scope>NUCLEOTIDE SEQUENCE [LARGE SCALE GENOMIC DNA]</scope>
    <source>
        <strain evidence="5">IBT 31321</strain>
    </source>
</reference>
<comment type="pathway">
    <text evidence="1">Glycan metabolism; L-arabinan degradation.</text>
</comment>
<dbReference type="InterPro" id="IPR017853">
    <property type="entry name" value="GH"/>
</dbReference>
<dbReference type="GO" id="GO:0046373">
    <property type="term" value="P:L-arabinose metabolic process"/>
    <property type="evidence" value="ECO:0007669"/>
    <property type="project" value="InterPro"/>
</dbReference>
<dbReference type="AlphaFoldDB" id="A0A1V6V8C3"/>
<evidence type="ECO:0000256" key="1">
    <source>
        <dbReference type="ARBA" id="ARBA00004834"/>
    </source>
</evidence>
<dbReference type="Gene3D" id="3.20.20.80">
    <property type="entry name" value="Glycosidases"/>
    <property type="match status" value="1"/>
</dbReference>